<feature type="binding site" evidence="18">
    <location>
        <position position="118"/>
    </location>
    <ligand>
        <name>K(+)</name>
        <dbReference type="ChEBI" id="CHEBI:29103"/>
    </ligand>
</feature>
<dbReference type="EMBL" id="BOPG01000040">
    <property type="protein sequence ID" value="GIJ58717.1"/>
    <property type="molecule type" value="Genomic_DNA"/>
</dbReference>
<evidence type="ECO:0000256" key="19">
    <source>
        <dbReference type="PIRNR" id="PIRNR017184"/>
    </source>
</evidence>
<dbReference type="GO" id="GO:0046872">
    <property type="term" value="F:metal ion binding"/>
    <property type="evidence" value="ECO:0007669"/>
    <property type="project" value="UniProtKB-UniRule"/>
</dbReference>
<feature type="domain" description="YjeF N-terminal" evidence="21">
    <location>
        <begin position="10"/>
        <end position="216"/>
    </location>
</feature>
<evidence type="ECO:0000256" key="9">
    <source>
        <dbReference type="ARBA" id="ARBA00022958"/>
    </source>
</evidence>
<dbReference type="CDD" id="cd01171">
    <property type="entry name" value="YXKO-related"/>
    <property type="match status" value="1"/>
</dbReference>
<evidence type="ECO:0000313" key="22">
    <source>
        <dbReference type="EMBL" id="GIJ58717.1"/>
    </source>
</evidence>
<evidence type="ECO:0000256" key="4">
    <source>
        <dbReference type="ARBA" id="ARBA00009524"/>
    </source>
</evidence>
<evidence type="ECO:0000259" key="20">
    <source>
        <dbReference type="PROSITE" id="PS51383"/>
    </source>
</evidence>
<evidence type="ECO:0000256" key="18">
    <source>
        <dbReference type="HAMAP-Rule" id="MF_01966"/>
    </source>
</evidence>
<comment type="similarity">
    <text evidence="3 19">In the N-terminal section; belongs to the NnrE/AIBP family.</text>
</comment>
<sequence length="486" mass="48737">MKGAWRAADIRAAEKTLMAKLPEGTLMQRAAAGLARRCAGLLQDRYGGVYGRTVLVLAGSGDNGGDAMYAGAALARRGADVRVIRLSDRIHGASYRALEAAGGRPLPGPPARIDLVIDGIVGIGGRGALRERAAEVVGEAAAATASDGGSPVVVAVDVPSGVDVDTGDVPDASAAVRADVTVTFGALKPAHVVGAAAVHSGLVDLVDIGLAEHLVTKPAVQVPDRTDIAGWWPSHGSTDDKYTRGVVGLATGSDNYPGAAVLSVAGALAGPTGYVRYAGTAAREIRERFPSVVCTDSVGSAGRAQAWVCGSGLGTDERAAAELRAVLAKPVPVILDADALTLLADGSMARPLREREAATVITPHDREFARIAGAEPGGDRVESALQLAAQMNAVVLLKGDRTIVAAPDGTAFANPTGSVALATAGTGDVLAGLLGSLLAAGLPAPHAALAAAYVHGLAGRVAAGSGPVVSPDVADALREAVVLATR</sequence>
<feature type="binding site" evidence="18">
    <location>
        <position position="160"/>
    </location>
    <ligand>
        <name>K(+)</name>
        <dbReference type="ChEBI" id="CHEBI:29103"/>
    </ligand>
</feature>
<comment type="function">
    <text evidence="17">Catalyzes the dehydration of the S-form of NAD(P)HX at the expense of ADP, which is converted to AMP. Together with NAD(P)HX epimerase, which catalyzes the epimerization of the S- and R-forms, the enzyme allows the repair of both epimers of NAD(P)HX, a damaged form of NAD(P)H that is a result of enzymatic or heat-dependent hydration.</text>
</comment>
<dbReference type="PROSITE" id="PS51383">
    <property type="entry name" value="YJEF_C_3"/>
    <property type="match status" value="1"/>
</dbReference>
<evidence type="ECO:0000256" key="14">
    <source>
        <dbReference type="ARBA" id="ARBA00025153"/>
    </source>
</evidence>
<feature type="binding site" evidence="18">
    <location>
        <begin position="62"/>
        <end position="66"/>
    </location>
    <ligand>
        <name>(6S)-NADPHX</name>
        <dbReference type="ChEBI" id="CHEBI:64076"/>
    </ligand>
</feature>
<comment type="caution">
    <text evidence="22">The sequence shown here is derived from an EMBL/GenBank/DDBJ whole genome shotgun (WGS) entry which is preliminary data.</text>
</comment>
<dbReference type="Pfam" id="PF03853">
    <property type="entry name" value="YjeF_N"/>
    <property type="match status" value="1"/>
</dbReference>
<keyword evidence="11 18" id="KW-0413">Isomerase</keyword>
<comment type="catalytic activity">
    <reaction evidence="15 17 19">
        <text>(6S)-NADHX + ADP = AMP + phosphate + NADH + H(+)</text>
        <dbReference type="Rhea" id="RHEA:32223"/>
        <dbReference type="ChEBI" id="CHEBI:15378"/>
        <dbReference type="ChEBI" id="CHEBI:43474"/>
        <dbReference type="ChEBI" id="CHEBI:57945"/>
        <dbReference type="ChEBI" id="CHEBI:64074"/>
        <dbReference type="ChEBI" id="CHEBI:456215"/>
        <dbReference type="ChEBI" id="CHEBI:456216"/>
        <dbReference type="EC" id="4.2.1.136"/>
    </reaction>
</comment>
<evidence type="ECO:0000256" key="3">
    <source>
        <dbReference type="ARBA" id="ARBA00006001"/>
    </source>
</evidence>
<comment type="similarity">
    <text evidence="17">Belongs to the NnrD/CARKD family.</text>
</comment>
<dbReference type="SUPFAM" id="SSF53613">
    <property type="entry name" value="Ribokinase-like"/>
    <property type="match status" value="1"/>
</dbReference>
<keyword evidence="10 17" id="KW-0520">NAD</keyword>
<comment type="catalytic activity">
    <reaction evidence="16 17 19">
        <text>(6S)-NADPHX + ADP = AMP + phosphate + NADPH + H(+)</text>
        <dbReference type="Rhea" id="RHEA:32235"/>
        <dbReference type="ChEBI" id="CHEBI:15378"/>
        <dbReference type="ChEBI" id="CHEBI:43474"/>
        <dbReference type="ChEBI" id="CHEBI:57783"/>
        <dbReference type="ChEBI" id="CHEBI:64076"/>
        <dbReference type="ChEBI" id="CHEBI:456215"/>
        <dbReference type="ChEBI" id="CHEBI:456216"/>
        <dbReference type="EC" id="4.2.1.136"/>
    </reaction>
</comment>
<evidence type="ECO:0000256" key="12">
    <source>
        <dbReference type="ARBA" id="ARBA00023239"/>
    </source>
</evidence>
<dbReference type="InterPro" id="IPR000631">
    <property type="entry name" value="CARKD"/>
</dbReference>
<dbReference type="RefSeq" id="WP_203999895.1">
    <property type="nucleotide sequence ID" value="NZ_BOPG01000040.1"/>
</dbReference>
<evidence type="ECO:0000256" key="1">
    <source>
        <dbReference type="ARBA" id="ARBA00000013"/>
    </source>
</evidence>
<keyword evidence="8 17" id="KW-0521">NADP</keyword>
<dbReference type="PANTHER" id="PTHR12592:SF0">
    <property type="entry name" value="ATP-DEPENDENT (S)-NAD(P)H-HYDRATE DEHYDRATASE"/>
    <property type="match status" value="1"/>
</dbReference>
<dbReference type="PROSITE" id="PS51385">
    <property type="entry name" value="YJEF_N"/>
    <property type="match status" value="1"/>
</dbReference>
<evidence type="ECO:0000256" key="7">
    <source>
        <dbReference type="ARBA" id="ARBA00022840"/>
    </source>
</evidence>
<evidence type="ECO:0000259" key="21">
    <source>
        <dbReference type="PROSITE" id="PS51385"/>
    </source>
</evidence>
<dbReference type="GO" id="GO:0110051">
    <property type="term" value="P:metabolite repair"/>
    <property type="evidence" value="ECO:0007669"/>
    <property type="project" value="TreeGrafter"/>
</dbReference>
<dbReference type="HAMAP" id="MF_01966">
    <property type="entry name" value="NADHX_epimerase"/>
    <property type="match status" value="1"/>
</dbReference>
<dbReference type="InterPro" id="IPR030677">
    <property type="entry name" value="Nnr"/>
</dbReference>
<evidence type="ECO:0000256" key="11">
    <source>
        <dbReference type="ARBA" id="ARBA00023235"/>
    </source>
</evidence>
<keyword evidence="9 18" id="KW-0630">Potassium</keyword>
<feature type="binding site" evidence="17">
    <location>
        <begin position="398"/>
        <end position="402"/>
    </location>
    <ligand>
        <name>AMP</name>
        <dbReference type="ChEBI" id="CHEBI:456215"/>
    </ligand>
</feature>
<feature type="binding site" evidence="17">
    <location>
        <position position="364"/>
    </location>
    <ligand>
        <name>(6S)-NADPHX</name>
        <dbReference type="ChEBI" id="CHEBI:64076"/>
    </ligand>
</feature>
<dbReference type="GO" id="GO:0005524">
    <property type="term" value="F:ATP binding"/>
    <property type="evidence" value="ECO:0007669"/>
    <property type="project" value="UniProtKB-UniRule"/>
</dbReference>
<comment type="similarity">
    <text evidence="18">Belongs to the NnrE/AIBP family.</text>
</comment>
<comment type="cofactor">
    <cofactor evidence="17">
        <name>Mg(2+)</name>
        <dbReference type="ChEBI" id="CHEBI:18420"/>
    </cofactor>
</comment>
<evidence type="ECO:0000256" key="15">
    <source>
        <dbReference type="ARBA" id="ARBA00048238"/>
    </source>
</evidence>
<dbReference type="InterPro" id="IPR004443">
    <property type="entry name" value="YjeF_N_dom"/>
</dbReference>
<comment type="caution">
    <text evidence="17">Lacks conserved residue(s) required for the propagation of feature annotation.</text>
</comment>
<evidence type="ECO:0000256" key="16">
    <source>
        <dbReference type="ARBA" id="ARBA00049209"/>
    </source>
</evidence>
<proteinExistence type="inferred from homology"/>
<dbReference type="InterPro" id="IPR036652">
    <property type="entry name" value="YjeF_N_dom_sf"/>
</dbReference>
<keyword evidence="12 17" id="KW-0456">Lyase</keyword>
<dbReference type="NCBIfam" id="TIGR00197">
    <property type="entry name" value="yjeF_nterm"/>
    <property type="match status" value="1"/>
</dbReference>
<dbReference type="Pfam" id="PF01256">
    <property type="entry name" value="Carb_kinase"/>
    <property type="match status" value="1"/>
</dbReference>
<dbReference type="InterPro" id="IPR029056">
    <property type="entry name" value="Ribokinase-like"/>
</dbReference>
<feature type="binding site" evidence="18">
    <location>
        <begin position="122"/>
        <end position="128"/>
    </location>
    <ligand>
        <name>(6S)-NADPHX</name>
        <dbReference type="ChEBI" id="CHEBI:64076"/>
    </ligand>
</feature>
<evidence type="ECO:0000256" key="6">
    <source>
        <dbReference type="ARBA" id="ARBA00022741"/>
    </source>
</evidence>
<dbReference type="Gene3D" id="3.40.50.10260">
    <property type="entry name" value="YjeF N-terminal domain"/>
    <property type="match status" value="1"/>
</dbReference>
<dbReference type="GO" id="GO:0052856">
    <property type="term" value="F:NAD(P)HX epimerase activity"/>
    <property type="evidence" value="ECO:0007669"/>
    <property type="project" value="UniProtKB-UniRule"/>
</dbReference>
<comment type="cofactor">
    <cofactor evidence="18 19">
        <name>K(+)</name>
        <dbReference type="ChEBI" id="CHEBI:29103"/>
    </cofactor>
    <text evidence="18 19">Binds 1 potassium ion per subunit.</text>
</comment>
<comment type="function">
    <text evidence="18">Catalyzes the epimerization of the S- and R-forms of NAD(P)HX, a damaged form of NAD(P)H that is a result of enzymatic or heat-dependent hydration. This is a prerequisite for the S-specific NAD(P)H-hydrate dehydratase to allow the repair of both epimers of NAD(P)HX.</text>
</comment>
<evidence type="ECO:0000256" key="10">
    <source>
        <dbReference type="ARBA" id="ARBA00023027"/>
    </source>
</evidence>
<evidence type="ECO:0000256" key="17">
    <source>
        <dbReference type="HAMAP-Rule" id="MF_01965"/>
    </source>
</evidence>
<dbReference type="EC" id="5.1.99.6" evidence="19"/>
<dbReference type="GO" id="GO:0052855">
    <property type="term" value="F:ADP-dependent NAD(P)H-hydrate dehydratase activity"/>
    <property type="evidence" value="ECO:0007669"/>
    <property type="project" value="UniProtKB-UniRule"/>
</dbReference>
<accession>A0A8J3Z983</accession>
<evidence type="ECO:0000256" key="2">
    <source>
        <dbReference type="ARBA" id="ARBA00000909"/>
    </source>
</evidence>
<evidence type="ECO:0000313" key="23">
    <source>
        <dbReference type="Proteomes" id="UP000612585"/>
    </source>
</evidence>
<name>A0A8J3Z983_9ACTN</name>
<keyword evidence="5 18" id="KW-0479">Metal-binding</keyword>
<evidence type="ECO:0000256" key="13">
    <source>
        <dbReference type="ARBA" id="ARBA00023268"/>
    </source>
</evidence>
<comment type="similarity">
    <text evidence="4 19">In the C-terminal section; belongs to the NnrD/CARKD family.</text>
</comment>
<comment type="catalytic activity">
    <reaction evidence="1 18 19">
        <text>(6R)-NADHX = (6S)-NADHX</text>
        <dbReference type="Rhea" id="RHEA:32215"/>
        <dbReference type="ChEBI" id="CHEBI:64074"/>
        <dbReference type="ChEBI" id="CHEBI:64075"/>
        <dbReference type="EC" id="5.1.99.6"/>
    </reaction>
</comment>
<keyword evidence="6 17" id="KW-0547">Nucleotide-binding</keyword>
<comment type="subunit">
    <text evidence="17">Homotetramer.</text>
</comment>
<feature type="binding site" evidence="17">
    <location>
        <position position="312"/>
    </location>
    <ligand>
        <name>(6S)-NADPHX</name>
        <dbReference type="ChEBI" id="CHEBI:64076"/>
    </ligand>
</feature>
<keyword evidence="23" id="KW-1185">Reference proteome</keyword>
<dbReference type="HAMAP" id="MF_01965">
    <property type="entry name" value="NADHX_dehydratase"/>
    <property type="match status" value="1"/>
</dbReference>
<comment type="function">
    <text evidence="14 19">Bifunctional enzyme that catalyzes the epimerization of the S- and R-forms of NAD(P)HX and the dehydration of the S-form of NAD(P)HX at the expense of ADP, which is converted to AMP. This allows the repair of both epimers of NAD(P)HX, a damaged form of NAD(P)H that is a result of enzymatic or heat-dependent hydration.</text>
</comment>
<dbReference type="PIRSF" id="PIRSF017184">
    <property type="entry name" value="Nnr"/>
    <property type="match status" value="1"/>
</dbReference>
<dbReference type="InterPro" id="IPR017953">
    <property type="entry name" value="Carbohydrate_kinase_pred_CS"/>
</dbReference>
<dbReference type="PANTHER" id="PTHR12592">
    <property type="entry name" value="ATP-DEPENDENT (S)-NAD(P)H-HYDRATE DEHYDRATASE FAMILY MEMBER"/>
    <property type="match status" value="1"/>
</dbReference>
<keyword evidence="7 17" id="KW-0067">ATP-binding</keyword>
<evidence type="ECO:0000256" key="5">
    <source>
        <dbReference type="ARBA" id="ARBA00022723"/>
    </source>
</evidence>
<dbReference type="PROSITE" id="PS01050">
    <property type="entry name" value="YJEF_C_2"/>
    <property type="match status" value="1"/>
</dbReference>
<evidence type="ECO:0000256" key="8">
    <source>
        <dbReference type="ARBA" id="ARBA00022857"/>
    </source>
</evidence>
<keyword evidence="13" id="KW-0511">Multifunctional enzyme</keyword>
<feature type="domain" description="YjeF C-terminal" evidence="20">
    <location>
        <begin position="224"/>
        <end position="484"/>
    </location>
</feature>
<feature type="binding site" evidence="18">
    <location>
        <position position="63"/>
    </location>
    <ligand>
        <name>K(+)</name>
        <dbReference type="ChEBI" id="CHEBI:29103"/>
    </ligand>
</feature>
<protein>
    <recommendedName>
        <fullName evidence="19">Bifunctional NAD(P)H-hydrate repair enzyme</fullName>
    </recommendedName>
    <alternativeName>
        <fullName evidence="19">Nicotinamide nucleotide repair protein</fullName>
    </alternativeName>
    <domain>
        <recommendedName>
            <fullName evidence="19">ADP-dependent (S)-NAD(P)H-hydrate dehydratase</fullName>
            <ecNumber evidence="19">4.2.1.136</ecNumber>
        </recommendedName>
        <alternativeName>
            <fullName evidence="19">ADP-dependent NAD(P)HX dehydratase</fullName>
        </alternativeName>
    </domain>
    <domain>
        <recommendedName>
            <fullName evidence="19">NAD(P)H-hydrate epimerase</fullName>
            <ecNumber evidence="19">5.1.99.6</ecNumber>
        </recommendedName>
    </domain>
</protein>
<feature type="binding site" evidence="17">
    <location>
        <position position="428"/>
    </location>
    <ligand>
        <name>(6S)-NADPHX</name>
        <dbReference type="ChEBI" id="CHEBI:64076"/>
    </ligand>
</feature>
<feature type="binding site" evidence="18">
    <location>
        <position position="157"/>
    </location>
    <ligand>
        <name>(6S)-NADPHX</name>
        <dbReference type="ChEBI" id="CHEBI:64076"/>
    </ligand>
</feature>
<feature type="binding site" evidence="17">
    <location>
        <position position="427"/>
    </location>
    <ligand>
        <name>AMP</name>
        <dbReference type="ChEBI" id="CHEBI:456215"/>
    </ligand>
</feature>
<comment type="catalytic activity">
    <reaction evidence="2 18 19">
        <text>(6R)-NADPHX = (6S)-NADPHX</text>
        <dbReference type="Rhea" id="RHEA:32227"/>
        <dbReference type="ChEBI" id="CHEBI:64076"/>
        <dbReference type="ChEBI" id="CHEBI:64077"/>
        <dbReference type="EC" id="5.1.99.6"/>
    </reaction>
</comment>
<dbReference type="NCBIfam" id="TIGR00196">
    <property type="entry name" value="yjeF_cterm"/>
    <property type="match status" value="1"/>
</dbReference>
<dbReference type="EC" id="4.2.1.136" evidence="19"/>
<organism evidence="22 23">
    <name type="scientific">Virgisporangium aurantiacum</name>
    <dbReference type="NCBI Taxonomy" id="175570"/>
    <lineage>
        <taxon>Bacteria</taxon>
        <taxon>Bacillati</taxon>
        <taxon>Actinomycetota</taxon>
        <taxon>Actinomycetes</taxon>
        <taxon>Micromonosporales</taxon>
        <taxon>Micromonosporaceae</taxon>
        <taxon>Virgisporangium</taxon>
    </lineage>
</organism>
<dbReference type="Proteomes" id="UP000612585">
    <property type="component" value="Unassembled WGS sequence"/>
</dbReference>
<dbReference type="SUPFAM" id="SSF64153">
    <property type="entry name" value="YjeF N-terminal domain-like"/>
    <property type="match status" value="1"/>
</dbReference>
<dbReference type="GO" id="GO:0046496">
    <property type="term" value="P:nicotinamide nucleotide metabolic process"/>
    <property type="evidence" value="ECO:0007669"/>
    <property type="project" value="UniProtKB-UniRule"/>
</dbReference>
<gene>
    <name evidence="18" type="primary">nnrE</name>
    <name evidence="17" type="synonym">nnrD</name>
    <name evidence="22" type="ORF">Vau01_062330</name>
</gene>
<dbReference type="AlphaFoldDB" id="A0A8J3Z983"/>
<dbReference type="Gene3D" id="3.40.1190.20">
    <property type="match status" value="1"/>
</dbReference>
<reference evidence="22" key="1">
    <citation type="submission" date="2021-01" db="EMBL/GenBank/DDBJ databases">
        <title>Whole genome shotgun sequence of Virgisporangium aurantiacum NBRC 16421.</title>
        <authorList>
            <person name="Komaki H."/>
            <person name="Tamura T."/>
        </authorList>
    </citation>
    <scope>NUCLEOTIDE SEQUENCE</scope>
    <source>
        <strain evidence="22">NBRC 16421</strain>
    </source>
</reference>